<organism evidence="2 3">
    <name type="scientific">Thermoflavimicrobium daqui</name>
    <dbReference type="NCBI Taxonomy" id="2137476"/>
    <lineage>
        <taxon>Bacteria</taxon>
        <taxon>Bacillati</taxon>
        <taxon>Bacillota</taxon>
        <taxon>Bacilli</taxon>
        <taxon>Bacillales</taxon>
        <taxon>Thermoactinomycetaceae</taxon>
        <taxon>Thermoflavimicrobium</taxon>
    </lineage>
</organism>
<dbReference type="AlphaFoldDB" id="A0A364K9V7"/>
<dbReference type="InterPro" id="IPR022770">
    <property type="entry name" value="IucA/IucC-like_C"/>
</dbReference>
<evidence type="ECO:0000313" key="2">
    <source>
        <dbReference type="EMBL" id="RAL27086.1"/>
    </source>
</evidence>
<dbReference type="GO" id="GO:0003824">
    <property type="term" value="F:catalytic activity"/>
    <property type="evidence" value="ECO:0007669"/>
    <property type="project" value="UniProtKB-ARBA"/>
</dbReference>
<gene>
    <name evidence="2" type="ORF">DL897_03370</name>
</gene>
<protein>
    <recommendedName>
        <fullName evidence="1">Aerobactin siderophore biosynthesis IucA/IucC-like C-terminal domain-containing protein</fullName>
    </recommendedName>
</protein>
<proteinExistence type="predicted"/>
<keyword evidence="3" id="KW-1185">Reference proteome</keyword>
<dbReference type="OrthoDB" id="2962087at2"/>
<dbReference type="RefSeq" id="WP_113657691.1">
    <property type="nucleotide sequence ID" value="NZ_KZ845663.1"/>
</dbReference>
<dbReference type="Proteomes" id="UP000251213">
    <property type="component" value="Unassembled WGS sequence"/>
</dbReference>
<name>A0A364K9V7_9BACL</name>
<comment type="caution">
    <text evidence="2">The sequence shown here is derived from an EMBL/GenBank/DDBJ whole genome shotgun (WGS) entry which is preliminary data.</text>
</comment>
<sequence length="257" mass="30452">MLQTEEMHYLQQHFRLTQKSSMDHLETVKALDLFEPKKCESYLNHLTKVLDFPSLQVAASQLSKRYAYMVVLPVLFSMSVWNKGLMMKADHCFIEPDWKADRWMPRLRLESGLTSNIEGEREVWRDRLIQELFAENITRVWHTLTLVTRVPLSTLWENTAIYIFWLYEEKIKDFDNHTRQRANADLQYLIHAASPRLFGEAQNPLKKFDSPKTYVIDEDSYIRIRQTCCLYYQTHILGTCCKSCPRKVKKNKAIPQI</sequence>
<evidence type="ECO:0000313" key="3">
    <source>
        <dbReference type="Proteomes" id="UP000251213"/>
    </source>
</evidence>
<feature type="domain" description="Aerobactin siderophore biosynthesis IucA/IucC-like C-terminal" evidence="1">
    <location>
        <begin position="60"/>
        <end position="181"/>
    </location>
</feature>
<reference evidence="2 3" key="2">
    <citation type="submission" date="2018-06" db="EMBL/GenBank/DDBJ databases">
        <authorList>
            <person name="Zhirakovskaya E."/>
        </authorList>
    </citation>
    <scope>NUCLEOTIDE SEQUENCE [LARGE SCALE GENOMIC DNA]</scope>
    <source>
        <strain evidence="2 3">FBKL4.011</strain>
    </source>
</reference>
<dbReference type="EMBL" id="QJKK01000001">
    <property type="protein sequence ID" value="RAL27086.1"/>
    <property type="molecule type" value="Genomic_DNA"/>
</dbReference>
<evidence type="ECO:0000259" key="1">
    <source>
        <dbReference type="Pfam" id="PF06276"/>
    </source>
</evidence>
<accession>A0A364K9V7</accession>
<reference evidence="2 3" key="1">
    <citation type="submission" date="2018-06" db="EMBL/GenBank/DDBJ databases">
        <title>Thermoflavimicrobium daqus sp. nov., a thermophilic microbe isolated from Moutai-flavour Daqu.</title>
        <authorList>
            <person name="Wang X."/>
            <person name="Zhou H."/>
        </authorList>
    </citation>
    <scope>NUCLEOTIDE SEQUENCE [LARGE SCALE GENOMIC DNA]</scope>
    <source>
        <strain evidence="2 3">FBKL4.011</strain>
    </source>
</reference>
<dbReference type="Pfam" id="PF06276">
    <property type="entry name" value="FhuF"/>
    <property type="match status" value="1"/>
</dbReference>